<evidence type="ECO:0000313" key="13">
    <source>
        <dbReference type="EnsemblPlants" id="EMT27449"/>
    </source>
</evidence>
<feature type="compositionally biased region" description="Basic and acidic residues" evidence="10">
    <location>
        <begin position="665"/>
        <end position="678"/>
    </location>
</feature>
<keyword evidence="6" id="KW-0479">Metal-binding</keyword>
<dbReference type="GO" id="GO:0016607">
    <property type="term" value="C:nuclear speck"/>
    <property type="evidence" value="ECO:0007669"/>
    <property type="project" value="TreeGrafter"/>
</dbReference>
<feature type="region of interest" description="Disordered" evidence="10">
    <location>
        <begin position="728"/>
        <end position="763"/>
    </location>
</feature>
<reference evidence="13" key="1">
    <citation type="submission" date="2015-06" db="UniProtKB">
        <authorList>
            <consortium name="EnsemblPlants"/>
        </authorList>
    </citation>
    <scope>IDENTIFICATION</scope>
</reference>
<sequence>MRLLLVAAALVACAAAHEHHGEAPTCAGGGGRVVAEFRPGEVTLDGHPADWEAVEASEFALLPALDPDDDKAYTGGKVAVKAVHDGVNVFFMLQVDGDYAYTKGESKKCPSVALMFQVGEKATYYNMGGCKDLPGSCTRKSCRDHEVDIMHFSVGNAIPGRLYGGNHIDNAAGNGGDRFGHLVDVYAWNPHCRYLDGIGPKENNSNAQNDWHGAWWHSSLTFHSGFVDDDSPYGKKDDKGTYYFEFSRPLRTMDQFQQDAQFTIGEPSNMAVAFWYPTDGKPWSNSQHYSASCDWVTLDIQPSLEAARYRPAPNRSWDAATAFALLLSVVTAALAAAGESGGSNAKDSDPATDAEAEADAIEAVDLGDGLTGYSSSDEESEDDLHIVLNEDGCAPPPPSAGRCEEGWAEECEEGELRASLLKSLSAKDGGQRKLHGLRYKGPLDKTTVAITGQGDLGHQHAFQKNYYFFLPRNRTVFDINIEAFQQKPWRQHGIDLTDYFNFGLDEEGWRKYCFGMKQFTQGARSLAEKSSGMDQESHHNLESSKLMPKSAIYSGFEGSNDVAKPKGRAIDVQGGLFERLPSADMWRPRERDSDVVIQVNMMLSPSNHSTSDDNSTVNDKCMTAERVLVNDPGVKCLKNTNHLVDKVVHKEVLNGGSSECTGSKLDTRDSASTRDHFSSPRYSDMLSEESTEDCYFKRANRYPNSKATCSDTKLKNVYAKSDFCRHSSKSDQESAKGDSHSYTPSPADDRYDKTDEPDFMSSGVFMNRQSDHRLLKYGHQERKEQKRKGSAHVRHDVFEKEEKIAYSYASRYDRKHEEKRSSSTFLGNDCRNAVHNQVYERRDYSPAERAALRNGMHRFSTISNHHHDRSSWHEFNDDQDDLQRLSLAKGWQRRHDHRYGYKSVQKAELSDDIDRHMYRESYYQETRRVRHGHGEDDGLFDYNDYRFGEFCGPEVRRKYRSRRSAESSDEHWRHPYHLVSPPRANDYLKNPERNWSSPGLTSLSSRNSRNAKFMQYHHDEYYQNNKHHNSLVHVDNIQQSVSFTAAPSETGYCILPVKRKLHAGLGSMSRKDLLGVAISKGRRLKQDQFMISDRKLCAVEMHNSPKETVREAIYSFSDMRDSNTISNIHDERRHEHMNIQPKDADSIRLNDRKRKGHLRTSRTMHMLLWLAFFFADEWVSVCPY</sequence>
<evidence type="ECO:0000256" key="1">
    <source>
        <dbReference type="ARBA" id="ARBA00004123"/>
    </source>
</evidence>
<dbReference type="Pfam" id="PF09459">
    <property type="entry name" value="EB_dh"/>
    <property type="match status" value="1"/>
</dbReference>
<evidence type="ECO:0000256" key="2">
    <source>
        <dbReference type="ARBA" id="ARBA00007459"/>
    </source>
</evidence>
<evidence type="ECO:0000256" key="11">
    <source>
        <dbReference type="SAM" id="SignalP"/>
    </source>
</evidence>
<organism evidence="13">
    <name type="scientific">Aegilops tauschii</name>
    <name type="common">Tausch's goatgrass</name>
    <name type="synonym">Aegilops squarrosa</name>
    <dbReference type="NCBI Taxonomy" id="37682"/>
    <lineage>
        <taxon>Eukaryota</taxon>
        <taxon>Viridiplantae</taxon>
        <taxon>Streptophyta</taxon>
        <taxon>Embryophyta</taxon>
        <taxon>Tracheophyta</taxon>
        <taxon>Spermatophyta</taxon>
        <taxon>Magnoliopsida</taxon>
        <taxon>Liliopsida</taxon>
        <taxon>Poales</taxon>
        <taxon>Poaceae</taxon>
        <taxon>BOP clade</taxon>
        <taxon>Pooideae</taxon>
        <taxon>Triticodae</taxon>
        <taxon>Triticeae</taxon>
        <taxon>Triticinae</taxon>
        <taxon>Aegilops</taxon>
    </lineage>
</organism>
<keyword evidence="11" id="KW-0732">Signal</keyword>
<dbReference type="Pfam" id="PF05182">
    <property type="entry name" value="Fip1"/>
    <property type="match status" value="1"/>
</dbReference>
<feature type="signal peptide" evidence="11">
    <location>
        <begin position="1"/>
        <end position="16"/>
    </location>
</feature>
<keyword evidence="3" id="KW-0813">Transport</keyword>
<evidence type="ECO:0000256" key="7">
    <source>
        <dbReference type="ARBA" id="ARBA00022982"/>
    </source>
</evidence>
<keyword evidence="9" id="KW-0539">Nucleus</keyword>
<dbReference type="GO" id="GO:0020037">
    <property type="term" value="F:heme binding"/>
    <property type="evidence" value="ECO:0007669"/>
    <property type="project" value="InterPro"/>
</dbReference>
<dbReference type="Gene3D" id="2.60.40.1190">
    <property type="match status" value="1"/>
</dbReference>
<dbReference type="GO" id="GO:0046872">
    <property type="term" value="F:metal ion binding"/>
    <property type="evidence" value="ECO:0007669"/>
    <property type="project" value="UniProtKB-KW"/>
</dbReference>
<evidence type="ECO:0000256" key="9">
    <source>
        <dbReference type="ARBA" id="ARBA00023242"/>
    </source>
</evidence>
<feature type="compositionally biased region" description="Basic and acidic residues" evidence="10">
    <location>
        <begin position="728"/>
        <end position="739"/>
    </location>
</feature>
<evidence type="ECO:0000259" key="12">
    <source>
        <dbReference type="SMART" id="SM00887"/>
    </source>
</evidence>
<dbReference type="GO" id="GO:0003723">
    <property type="term" value="F:RNA binding"/>
    <property type="evidence" value="ECO:0007669"/>
    <property type="project" value="TreeGrafter"/>
</dbReference>
<dbReference type="InterPro" id="IPR019020">
    <property type="entry name" value="Cyt-c552/DMSO_Rdtase_haem-bd"/>
</dbReference>
<dbReference type="PANTHER" id="PTHR36884">
    <property type="entry name" value="FIP1[III]-LIKE PROTEIN"/>
    <property type="match status" value="1"/>
</dbReference>
<dbReference type="ExpressionAtlas" id="M8BZP9">
    <property type="expression patterns" value="baseline"/>
</dbReference>
<evidence type="ECO:0000256" key="5">
    <source>
        <dbReference type="ARBA" id="ARBA00022664"/>
    </source>
</evidence>
<dbReference type="PANTHER" id="PTHR36884:SF6">
    <property type="entry name" value="FIP1[III]-LIKE PROTEIN"/>
    <property type="match status" value="1"/>
</dbReference>
<evidence type="ECO:0000256" key="3">
    <source>
        <dbReference type="ARBA" id="ARBA00022448"/>
    </source>
</evidence>
<dbReference type="CDD" id="cd00241">
    <property type="entry name" value="DOMON_like"/>
    <property type="match status" value="1"/>
</dbReference>
<dbReference type="InterPro" id="IPR044976">
    <property type="entry name" value="FIPS5/FIPS3-like"/>
</dbReference>
<evidence type="ECO:0000256" key="6">
    <source>
        <dbReference type="ARBA" id="ARBA00022723"/>
    </source>
</evidence>
<dbReference type="InterPro" id="IPR007854">
    <property type="entry name" value="Fip1_dom"/>
</dbReference>
<comment type="similarity">
    <text evidence="2">Belongs to the FIP1 family.</text>
</comment>
<dbReference type="GO" id="GO:0006397">
    <property type="term" value="P:mRNA processing"/>
    <property type="evidence" value="ECO:0007669"/>
    <property type="project" value="UniProtKB-KW"/>
</dbReference>
<dbReference type="EnsemblPlants" id="EMT27449">
    <property type="protein sequence ID" value="EMT27449"/>
    <property type="gene ID" value="F775_00953"/>
</dbReference>
<feature type="region of interest" description="Disordered" evidence="10">
    <location>
        <begin position="655"/>
        <end position="684"/>
    </location>
</feature>
<keyword evidence="7" id="KW-0249">Electron transport</keyword>
<feature type="chain" id="PRO_5014583916" evidence="11">
    <location>
        <begin position="17"/>
        <end position="1184"/>
    </location>
</feature>
<keyword evidence="5" id="KW-0507">mRNA processing</keyword>
<accession>M8BZP9</accession>
<comment type="subcellular location">
    <subcellularLocation>
        <location evidence="1">Nucleus</location>
    </subcellularLocation>
</comment>
<feature type="domain" description="Cytochrome c-552/DMSO reductase-like haem-binding" evidence="12">
    <location>
        <begin position="48"/>
        <end position="290"/>
    </location>
</feature>
<dbReference type="SMART" id="SM00887">
    <property type="entry name" value="EB_dh"/>
    <property type="match status" value="1"/>
</dbReference>
<keyword evidence="8" id="KW-0408">Iron</keyword>
<protein>
    <submittedName>
        <fullName evidence="13">Pre-mRNA 3'-end-processing factor FIP1</fullName>
    </submittedName>
</protein>
<dbReference type="AlphaFoldDB" id="M8BZP9"/>
<evidence type="ECO:0000256" key="4">
    <source>
        <dbReference type="ARBA" id="ARBA00022617"/>
    </source>
</evidence>
<evidence type="ECO:0000256" key="10">
    <source>
        <dbReference type="SAM" id="MobiDB-lite"/>
    </source>
</evidence>
<keyword evidence="4" id="KW-0349">Heme</keyword>
<evidence type="ECO:0000256" key="8">
    <source>
        <dbReference type="ARBA" id="ARBA00023004"/>
    </source>
</evidence>
<proteinExistence type="inferred from homology"/>
<name>M8BZP9_AEGTA</name>
<feature type="compositionally biased region" description="Basic and acidic residues" evidence="10">
    <location>
        <begin position="747"/>
        <end position="756"/>
    </location>
</feature>